<dbReference type="Pfam" id="PF12728">
    <property type="entry name" value="HTH_17"/>
    <property type="match status" value="1"/>
</dbReference>
<evidence type="ECO:0000313" key="3">
    <source>
        <dbReference type="Proteomes" id="UP001055868"/>
    </source>
</evidence>
<evidence type="ECO:0000313" key="2">
    <source>
        <dbReference type="EMBL" id="UQN30687.1"/>
    </source>
</evidence>
<organism evidence="2 3">
    <name type="scientific">Brachybacterium kimchii</name>
    <dbReference type="NCBI Taxonomy" id="2942909"/>
    <lineage>
        <taxon>Bacteria</taxon>
        <taxon>Bacillati</taxon>
        <taxon>Actinomycetota</taxon>
        <taxon>Actinomycetes</taxon>
        <taxon>Micrococcales</taxon>
        <taxon>Dermabacteraceae</taxon>
        <taxon>Brachybacterium</taxon>
    </lineage>
</organism>
<gene>
    <name evidence="2" type="ORF">M4486_05125</name>
</gene>
<sequence>MTAKLHSLDTSAAAPRSPWMDEKDVADWTGFTRAALRSMRYEGRGPAFSKPGNRIRYRLEDVEAWMKTGSSRPRVERRRSA</sequence>
<feature type="domain" description="Helix-turn-helix" evidence="1">
    <location>
        <begin position="19"/>
        <end position="68"/>
    </location>
</feature>
<evidence type="ECO:0000259" key="1">
    <source>
        <dbReference type="Pfam" id="PF12728"/>
    </source>
</evidence>
<dbReference type="EMBL" id="CP097218">
    <property type="protein sequence ID" value="UQN30687.1"/>
    <property type="molecule type" value="Genomic_DNA"/>
</dbReference>
<reference evidence="2" key="1">
    <citation type="submission" date="2022-05" db="EMBL/GenBank/DDBJ databases">
        <title>Genomic analysis of Brachybacterium sp. CBA3104.</title>
        <authorList>
            <person name="Roh S.W."/>
            <person name="Kim Y.B."/>
            <person name="Kim Y."/>
        </authorList>
    </citation>
    <scope>NUCLEOTIDE SEQUENCE</scope>
    <source>
        <strain evidence="2">CBA3104</strain>
    </source>
</reference>
<name>A0ABY4N804_9MICO</name>
<accession>A0ABY4N804</accession>
<proteinExistence type="predicted"/>
<dbReference type="SUPFAM" id="SSF46955">
    <property type="entry name" value="Putative DNA-binding domain"/>
    <property type="match status" value="1"/>
</dbReference>
<keyword evidence="3" id="KW-1185">Reference proteome</keyword>
<protein>
    <submittedName>
        <fullName evidence="2">Helix-turn-helix domain-containing protein</fullName>
    </submittedName>
</protein>
<dbReference type="InterPro" id="IPR041657">
    <property type="entry name" value="HTH_17"/>
</dbReference>
<dbReference type="InterPro" id="IPR009061">
    <property type="entry name" value="DNA-bd_dom_put_sf"/>
</dbReference>
<dbReference type="RefSeq" id="WP_249480099.1">
    <property type="nucleotide sequence ID" value="NZ_CP097218.1"/>
</dbReference>
<dbReference type="Proteomes" id="UP001055868">
    <property type="component" value="Chromosome"/>
</dbReference>